<dbReference type="Proteomes" id="UP000317550">
    <property type="component" value="Chromosome"/>
</dbReference>
<dbReference type="Pfam" id="PF05960">
    <property type="entry name" value="DUF885"/>
    <property type="match status" value="1"/>
</dbReference>
<dbReference type="OrthoDB" id="9760040at2"/>
<evidence type="ECO:0000313" key="1">
    <source>
        <dbReference type="EMBL" id="QDQ29108.1"/>
    </source>
</evidence>
<keyword evidence="2" id="KW-1185">Reference proteome</keyword>
<dbReference type="InterPro" id="IPR010281">
    <property type="entry name" value="DUF885"/>
</dbReference>
<name>A0A516SM53_9NEIS</name>
<dbReference type="EMBL" id="CP041730">
    <property type="protein sequence ID" value="QDQ29108.1"/>
    <property type="molecule type" value="Genomic_DNA"/>
</dbReference>
<sequence length="602" mass="67638">MKKKAWLIAAGLTMAIGGAVANTVYFRPWSINTFFNRVSLTEGLDSPQILSDLRLFESWGLRGHNAKLDDISDAHEASKLARARRDLDTLLGYQRAKLSAEEQLSYDTMRIALTHQLAGEAFRYHDYPINQLWGEQLTLPNFLVNTHQISDLTDAEHYVARLRAIPAKLAQVRAKLAEREQRGIVAPHFALAKSLLGMSEFVAKPVEQNPLYLSFADKLSQSKDITVEQGQQQLALARDAIVQQVYPAYRQLIADTEALARSHHRDDGVWALPNGEAYYAWKLKGHTSTSLTPEQVHQLGLKEVARIEGEMRTILLAQGESATDVGAAMKKLGEDPRFQYSDNEAGRQKILDDYQRILQETQAALPKAFGHIPSATLTVKRIPAFGEKTAPGAYYEGPATDGSRPGVFFANLYDIKGSPRWSMRTLAFHEGVPGHHLQTAIAREQRDLPLFRRFTWHTAYGEGWALYAERLADEMGLAPDPYDKLGRLRDELFRATRLVVDTGLHAKRWTREQAVEYMQSHTGMTEGDVVIEIERYLVDPGQACAYKIGMLKILELRERAKTRLGEGFDLRRFHDLVLRSGPLPLSLLESQVDNWIAAGGKA</sequence>
<dbReference type="PANTHER" id="PTHR33361">
    <property type="entry name" value="GLR0591 PROTEIN"/>
    <property type="match status" value="1"/>
</dbReference>
<gene>
    <name evidence="1" type="ORF">FNU76_23690</name>
</gene>
<organism evidence="1 2">
    <name type="scientific">Chitinimonas arctica</name>
    <dbReference type="NCBI Taxonomy" id="2594795"/>
    <lineage>
        <taxon>Bacteria</taxon>
        <taxon>Pseudomonadati</taxon>
        <taxon>Pseudomonadota</taxon>
        <taxon>Betaproteobacteria</taxon>
        <taxon>Neisseriales</taxon>
        <taxon>Chitinibacteraceae</taxon>
        <taxon>Chitinimonas</taxon>
    </lineage>
</organism>
<dbReference type="RefSeq" id="WP_144280488.1">
    <property type="nucleotide sequence ID" value="NZ_CP041730.1"/>
</dbReference>
<dbReference type="PANTHER" id="PTHR33361:SF2">
    <property type="entry name" value="DUF885 DOMAIN-CONTAINING PROTEIN"/>
    <property type="match status" value="1"/>
</dbReference>
<protein>
    <submittedName>
        <fullName evidence="1">DUF885 domain-containing protein</fullName>
    </submittedName>
</protein>
<dbReference type="AlphaFoldDB" id="A0A516SM53"/>
<dbReference type="KEGG" id="cari:FNU76_23690"/>
<accession>A0A516SM53</accession>
<proteinExistence type="predicted"/>
<reference evidence="2" key="1">
    <citation type="submission" date="2019-07" db="EMBL/GenBank/DDBJ databases">
        <title>Chitinimonas sp. nov., isolated from Ny-Alesund, arctica soil.</title>
        <authorList>
            <person name="Xu Q."/>
            <person name="Peng F."/>
        </authorList>
    </citation>
    <scope>NUCLEOTIDE SEQUENCE [LARGE SCALE GENOMIC DNA]</scope>
    <source>
        <strain evidence="2">R3-44</strain>
    </source>
</reference>
<evidence type="ECO:0000313" key="2">
    <source>
        <dbReference type="Proteomes" id="UP000317550"/>
    </source>
</evidence>